<dbReference type="EMBL" id="CM023471">
    <property type="protein sequence ID" value="KAH7966294.1"/>
    <property type="molecule type" value="Genomic_DNA"/>
</dbReference>
<dbReference type="Proteomes" id="UP000821865">
    <property type="component" value="Chromosome 2"/>
</dbReference>
<protein>
    <submittedName>
        <fullName evidence="1">Uncharacterized protein</fullName>
    </submittedName>
</protein>
<gene>
    <name evidence="1" type="ORF">HPB49_015064</name>
</gene>
<organism evidence="1 2">
    <name type="scientific">Dermacentor silvarum</name>
    <name type="common">Tick</name>
    <dbReference type="NCBI Taxonomy" id="543639"/>
    <lineage>
        <taxon>Eukaryota</taxon>
        <taxon>Metazoa</taxon>
        <taxon>Ecdysozoa</taxon>
        <taxon>Arthropoda</taxon>
        <taxon>Chelicerata</taxon>
        <taxon>Arachnida</taxon>
        <taxon>Acari</taxon>
        <taxon>Parasitiformes</taxon>
        <taxon>Ixodida</taxon>
        <taxon>Ixodoidea</taxon>
        <taxon>Ixodidae</taxon>
        <taxon>Rhipicephalinae</taxon>
        <taxon>Dermacentor</taxon>
    </lineage>
</organism>
<evidence type="ECO:0000313" key="2">
    <source>
        <dbReference type="Proteomes" id="UP000821865"/>
    </source>
</evidence>
<proteinExistence type="predicted"/>
<keyword evidence="2" id="KW-1185">Reference proteome</keyword>
<sequence length="287" mass="31373">MANRASPHPIFYRCRKCHFFSPKYLLLLAHIRDAHSWESNFRVVCGIEGCPKTYTVVDSLKKHVYREHRSVIGGSSSTVPHGRTFCGAESGEQPTSDGDVDNPAPASTVTDDATSHQTLRTGADASRVDTPQDSDSSANPTSNVRAPSSELFANMQKKVCLFFYKLSEEHKVPHSVCEQVFSDLKGLFQETLEEFSLERHLLAAPTCGLRTFLFEWPVQSLSKIDLHVARLLVNMRAGVRKRNAAMGSREMNAARDSVPYPSLAAVSSPYTGAAASSGGGGLRATAR</sequence>
<accession>A0ACB8DDX9</accession>
<reference evidence="1" key="1">
    <citation type="submission" date="2020-05" db="EMBL/GenBank/DDBJ databases">
        <title>Large-scale comparative analyses of tick genomes elucidate their genetic diversity and vector capacities.</title>
        <authorList>
            <person name="Jia N."/>
            <person name="Wang J."/>
            <person name="Shi W."/>
            <person name="Du L."/>
            <person name="Sun Y."/>
            <person name="Zhan W."/>
            <person name="Jiang J."/>
            <person name="Wang Q."/>
            <person name="Zhang B."/>
            <person name="Ji P."/>
            <person name="Sakyi L.B."/>
            <person name="Cui X."/>
            <person name="Yuan T."/>
            <person name="Jiang B."/>
            <person name="Yang W."/>
            <person name="Lam T.T.-Y."/>
            <person name="Chang Q."/>
            <person name="Ding S."/>
            <person name="Wang X."/>
            <person name="Zhu J."/>
            <person name="Ruan X."/>
            <person name="Zhao L."/>
            <person name="Wei J."/>
            <person name="Que T."/>
            <person name="Du C."/>
            <person name="Cheng J."/>
            <person name="Dai P."/>
            <person name="Han X."/>
            <person name="Huang E."/>
            <person name="Gao Y."/>
            <person name="Liu J."/>
            <person name="Shao H."/>
            <person name="Ye R."/>
            <person name="Li L."/>
            <person name="Wei W."/>
            <person name="Wang X."/>
            <person name="Wang C."/>
            <person name="Yang T."/>
            <person name="Huo Q."/>
            <person name="Li W."/>
            <person name="Guo W."/>
            <person name="Chen H."/>
            <person name="Zhou L."/>
            <person name="Ni X."/>
            <person name="Tian J."/>
            <person name="Zhou Y."/>
            <person name="Sheng Y."/>
            <person name="Liu T."/>
            <person name="Pan Y."/>
            <person name="Xia L."/>
            <person name="Li J."/>
            <person name="Zhao F."/>
            <person name="Cao W."/>
        </authorList>
    </citation>
    <scope>NUCLEOTIDE SEQUENCE</scope>
    <source>
        <strain evidence="1">Dsil-2018</strain>
    </source>
</reference>
<evidence type="ECO:0000313" key="1">
    <source>
        <dbReference type="EMBL" id="KAH7966294.1"/>
    </source>
</evidence>
<comment type="caution">
    <text evidence="1">The sequence shown here is derived from an EMBL/GenBank/DDBJ whole genome shotgun (WGS) entry which is preliminary data.</text>
</comment>
<name>A0ACB8DDX9_DERSI</name>